<dbReference type="PANTHER" id="PTHR12771">
    <property type="entry name" value="ENGULFMENT AND CELL MOTILITY"/>
    <property type="match status" value="1"/>
</dbReference>
<feature type="compositionally biased region" description="Basic and acidic residues" evidence="1">
    <location>
        <begin position="36"/>
        <end position="50"/>
    </location>
</feature>
<gene>
    <name evidence="4" type="ORF">AKO1_002637</name>
</gene>
<dbReference type="Gene3D" id="3.30.1520.10">
    <property type="entry name" value="Phox-like domain"/>
    <property type="match status" value="1"/>
</dbReference>
<feature type="compositionally biased region" description="Basic and acidic residues" evidence="1">
    <location>
        <begin position="94"/>
        <end position="103"/>
    </location>
</feature>
<comment type="caution">
    <text evidence="4">The sequence shown here is derived from an EMBL/GenBank/DDBJ whole genome shotgun (WGS) entry which is preliminary data.</text>
</comment>
<feature type="compositionally biased region" description="Polar residues" evidence="1">
    <location>
        <begin position="1"/>
        <end position="12"/>
    </location>
</feature>
<name>A0AAW2ZND8_9EUKA</name>
<feature type="region of interest" description="Disordered" evidence="1">
    <location>
        <begin position="1"/>
        <end position="103"/>
    </location>
</feature>
<evidence type="ECO:0000313" key="5">
    <source>
        <dbReference type="Proteomes" id="UP001431209"/>
    </source>
</evidence>
<feature type="domain" description="ELMO" evidence="3">
    <location>
        <begin position="525"/>
        <end position="694"/>
    </location>
</feature>
<evidence type="ECO:0000259" key="2">
    <source>
        <dbReference type="PROSITE" id="PS50195"/>
    </source>
</evidence>
<dbReference type="EMBL" id="JAOPGA020001737">
    <property type="protein sequence ID" value="KAL0490944.1"/>
    <property type="molecule type" value="Genomic_DNA"/>
</dbReference>
<dbReference type="Pfam" id="PF00787">
    <property type="entry name" value="PX"/>
    <property type="match status" value="1"/>
</dbReference>
<dbReference type="GO" id="GO:0007015">
    <property type="term" value="P:actin filament organization"/>
    <property type="evidence" value="ECO:0007669"/>
    <property type="project" value="TreeGrafter"/>
</dbReference>
<dbReference type="PROSITE" id="PS51335">
    <property type="entry name" value="ELMO"/>
    <property type="match status" value="1"/>
</dbReference>
<dbReference type="AlphaFoldDB" id="A0AAW2ZND8"/>
<evidence type="ECO:0000313" key="4">
    <source>
        <dbReference type="EMBL" id="KAL0490944.1"/>
    </source>
</evidence>
<dbReference type="Proteomes" id="UP001431209">
    <property type="component" value="Unassembled WGS sequence"/>
</dbReference>
<dbReference type="PANTHER" id="PTHR12771:SF56">
    <property type="entry name" value="CED-12"/>
    <property type="match status" value="1"/>
</dbReference>
<accession>A0AAW2ZND8</accession>
<dbReference type="InterPro" id="IPR036871">
    <property type="entry name" value="PX_dom_sf"/>
</dbReference>
<dbReference type="GO" id="GO:0048870">
    <property type="term" value="P:cell motility"/>
    <property type="evidence" value="ECO:0007669"/>
    <property type="project" value="TreeGrafter"/>
</dbReference>
<evidence type="ECO:0000259" key="3">
    <source>
        <dbReference type="PROSITE" id="PS51335"/>
    </source>
</evidence>
<feature type="compositionally biased region" description="Polar residues" evidence="1">
    <location>
        <begin position="82"/>
        <end position="92"/>
    </location>
</feature>
<feature type="compositionally biased region" description="Low complexity" evidence="1">
    <location>
        <begin position="62"/>
        <end position="73"/>
    </location>
</feature>
<sequence length="715" mass="82414">MSGKDSSSPETKSSNKRSLHLDVEPFGKQQNNNPDTPKHELVGEKRDSPRIHPFAYVEDHFSSNPSPTKSPTNVRRVYTKNAEYNKTKQSPIRRSLDEQRERAPSPTIISIENGIVNKVKVLDDAENSSPSEFEVDVDSDQEDDGIVLYDLPTQGNSTTLIDFEVNIKTHGWCCTSATSKPYVVYNLEVTVRQSSKTDPVTWTVPRRYNEFRAFHAVFKKRFEAFKKKRGEQDVATSNAIMPQLPTSMIINKSDDNIRLRRLELQQYMNIVVSNSMIAAMAYAHIGNSEGGHHRAMHDCLVTFLDVQGSPVGYLFDDARMDPHHRYNTIREQKKAVKQKLSAESAMLANATPEKDQDWYEERFNNMESLKEELNQIRLLGDEFIVYIKQQLYSFTIARGGDIYMVSPPLRPIWNQHQDSDDNIMVAERLAYLLSPAAQSAHHMHSDQVNSIKLINNSFRGDGTEAMMLNYCGQKISFYCHFRYELLETLGSHVNLTNKNQIKMRKDLVNRILPYRDEKYNDKNSEHEEKLLSLWNLIYPETPLLERKCEQWEKIGFQGQDPATDFRAMGMLGLNILIYLATYHQQRIRAILSLQHEYPFSVSVINIASSILNNTLKISSHKSKSLQIDDDQESIFESKAFLFLSCQINQVECPFEELVWTACELLDVIWINEKASYMEYPKVLQICMDHLNKVLDNRPVSFAHMRNMLRLTSNNN</sequence>
<dbReference type="InterPro" id="IPR006816">
    <property type="entry name" value="ELMO_dom"/>
</dbReference>
<proteinExistence type="predicted"/>
<dbReference type="Pfam" id="PF04727">
    <property type="entry name" value="ELMO_CED12"/>
    <property type="match status" value="1"/>
</dbReference>
<dbReference type="InterPro" id="IPR050868">
    <property type="entry name" value="ELMO_domain-containing"/>
</dbReference>
<organism evidence="4 5">
    <name type="scientific">Acrasis kona</name>
    <dbReference type="NCBI Taxonomy" id="1008807"/>
    <lineage>
        <taxon>Eukaryota</taxon>
        <taxon>Discoba</taxon>
        <taxon>Heterolobosea</taxon>
        <taxon>Tetramitia</taxon>
        <taxon>Eutetramitia</taxon>
        <taxon>Acrasidae</taxon>
        <taxon>Acrasis</taxon>
    </lineage>
</organism>
<keyword evidence="5" id="KW-1185">Reference proteome</keyword>
<dbReference type="GO" id="GO:0005886">
    <property type="term" value="C:plasma membrane"/>
    <property type="evidence" value="ECO:0007669"/>
    <property type="project" value="TreeGrafter"/>
</dbReference>
<protein>
    <submittedName>
        <fullName evidence="4">ELMO domain-containing protein</fullName>
    </submittedName>
</protein>
<evidence type="ECO:0000256" key="1">
    <source>
        <dbReference type="SAM" id="MobiDB-lite"/>
    </source>
</evidence>
<reference evidence="4 5" key="1">
    <citation type="submission" date="2024-03" db="EMBL/GenBank/DDBJ databases">
        <title>The Acrasis kona genome and developmental transcriptomes reveal deep origins of eukaryotic multicellular pathways.</title>
        <authorList>
            <person name="Sheikh S."/>
            <person name="Fu C.-J."/>
            <person name="Brown M.W."/>
            <person name="Baldauf S.L."/>
        </authorList>
    </citation>
    <scope>NUCLEOTIDE SEQUENCE [LARGE SCALE GENOMIC DNA]</scope>
    <source>
        <strain evidence="4 5">ATCC MYA-3509</strain>
    </source>
</reference>
<dbReference type="SUPFAM" id="SSF64268">
    <property type="entry name" value="PX domain"/>
    <property type="match status" value="1"/>
</dbReference>
<dbReference type="PROSITE" id="PS50195">
    <property type="entry name" value="PX"/>
    <property type="match status" value="1"/>
</dbReference>
<feature type="domain" description="PX" evidence="2">
    <location>
        <begin position="163"/>
        <end position="311"/>
    </location>
</feature>
<dbReference type="InterPro" id="IPR001683">
    <property type="entry name" value="PX_dom"/>
</dbReference>
<dbReference type="CDD" id="cd06093">
    <property type="entry name" value="PX_domain"/>
    <property type="match status" value="1"/>
</dbReference>
<dbReference type="GO" id="GO:0035091">
    <property type="term" value="F:phosphatidylinositol binding"/>
    <property type="evidence" value="ECO:0007669"/>
    <property type="project" value="InterPro"/>
</dbReference>